<dbReference type="PANTHER" id="PTHR43004:SF19">
    <property type="entry name" value="BINDING MONOOXYGENASE, PUTATIVE (JCVI)-RELATED"/>
    <property type="match status" value="1"/>
</dbReference>
<dbReference type="SUPFAM" id="SSF51905">
    <property type="entry name" value="FAD/NAD(P)-binding domain"/>
    <property type="match status" value="1"/>
</dbReference>
<dbReference type="GO" id="GO:0071949">
    <property type="term" value="F:FAD binding"/>
    <property type="evidence" value="ECO:0007669"/>
    <property type="project" value="InterPro"/>
</dbReference>
<dbReference type="Gene3D" id="3.40.30.120">
    <property type="match status" value="1"/>
</dbReference>
<organism evidence="5 6">
    <name type="scientific">Bacillus pseudomycoides</name>
    <dbReference type="NCBI Taxonomy" id="64104"/>
    <lineage>
        <taxon>Bacteria</taxon>
        <taxon>Bacillati</taxon>
        <taxon>Bacillota</taxon>
        <taxon>Bacilli</taxon>
        <taxon>Bacillales</taxon>
        <taxon>Bacillaceae</taxon>
        <taxon>Bacillus</taxon>
        <taxon>Bacillus cereus group</taxon>
    </lineage>
</organism>
<comment type="cofactor">
    <cofactor evidence="1">
        <name>FAD</name>
        <dbReference type="ChEBI" id="CHEBI:57692"/>
    </cofactor>
</comment>
<name>A0A2B6JRS2_9BACI</name>
<sequence length="547" mass="60970">MEGKYMKSNDVPVLIVGGGLSGLASALFLAKHKIDYLLIDRHPTTAIHPKAGGITFRTMELFRGLGLEKRIRSAGKVLENCRGRIAVHTIAEANYEELEQLRMTQHGNDEKLFNKVEEISPSKITSCYQITLEEMMLQEARKLGGKLSFYHELVSYEQNENGVIATIRNRETKKENTIHCDYVIAADGAKSKIRKQLGILAEGRGTIGGYYMNIYFEADLSEFIKGDAFGFSMILHPEVLGALIPVDNVSKWIYHVAYDPIKGERPEDFTIERCKQIIRTAIGSTNINPEILSVLPWEATESTAVKFQDNRVFLVGDAAHIMPPTGGFGSNTGIQDAHNLAWKLAAVIKGKADPKLLETYHEERYPVAKLTTDYASSILFRAANRDEGNLNNMDSLAVTVGYRYCSKAIIDESTTPHRMDIVDLNGRSGTRAPHFWGTYEGNEVSILDLLVSNFVLLTGSENSTWSVAAHIVSSHLGVNMKVYRVCLNGDFIDRDGVFRKLYGVKPKGAVLIRPDGFIGWRTENAVLNESVVLEEVMNNLLCNFENK</sequence>
<dbReference type="Proteomes" id="UP000219775">
    <property type="component" value="Unassembled WGS sequence"/>
</dbReference>
<dbReference type="EMBL" id="NUDP01000056">
    <property type="protein sequence ID" value="PEM68238.1"/>
    <property type="molecule type" value="Genomic_DNA"/>
</dbReference>
<dbReference type="GO" id="GO:0016709">
    <property type="term" value="F:oxidoreductase activity, acting on paired donors, with incorporation or reduction of molecular oxygen, NAD(P)H as one donor, and incorporation of one atom of oxygen"/>
    <property type="evidence" value="ECO:0007669"/>
    <property type="project" value="UniProtKB-ARBA"/>
</dbReference>
<evidence type="ECO:0000256" key="3">
    <source>
        <dbReference type="ARBA" id="ARBA00022827"/>
    </source>
</evidence>
<dbReference type="Gene3D" id="3.50.50.60">
    <property type="entry name" value="FAD/NAD(P)-binding domain"/>
    <property type="match status" value="1"/>
</dbReference>
<dbReference type="InterPro" id="IPR050641">
    <property type="entry name" value="RIFMO-like"/>
</dbReference>
<evidence type="ECO:0000256" key="1">
    <source>
        <dbReference type="ARBA" id="ARBA00001974"/>
    </source>
</evidence>
<reference evidence="5 6" key="1">
    <citation type="submission" date="2017-09" db="EMBL/GenBank/DDBJ databases">
        <title>Large-scale bioinformatics analysis of Bacillus genomes uncovers conserved roles of natural products in bacterial physiology.</title>
        <authorList>
            <consortium name="Agbiome Team Llc"/>
            <person name="Bleich R.M."/>
            <person name="Grubbs K.J."/>
            <person name="Santa Maria K.C."/>
            <person name="Allen S.E."/>
            <person name="Farag S."/>
            <person name="Shank E.A."/>
            <person name="Bowers A."/>
        </authorList>
    </citation>
    <scope>NUCLEOTIDE SEQUENCE [LARGE SCALE GENOMIC DNA]</scope>
    <source>
        <strain evidence="5 6">AFS009893</strain>
    </source>
</reference>
<proteinExistence type="predicted"/>
<evidence type="ECO:0000259" key="4">
    <source>
        <dbReference type="Pfam" id="PF01494"/>
    </source>
</evidence>
<accession>A0A2B6JRS2</accession>
<dbReference type="Pfam" id="PF21274">
    <property type="entry name" value="Rng_hyd_C"/>
    <property type="match status" value="1"/>
</dbReference>
<dbReference type="Pfam" id="PF01494">
    <property type="entry name" value="FAD_binding_3"/>
    <property type="match status" value="1"/>
</dbReference>
<dbReference type="Gene3D" id="3.30.9.10">
    <property type="entry name" value="D-Amino Acid Oxidase, subunit A, domain 2"/>
    <property type="match status" value="1"/>
</dbReference>
<dbReference type="AlphaFoldDB" id="A0A2B6JRS2"/>
<dbReference type="InterPro" id="IPR002938">
    <property type="entry name" value="FAD-bd"/>
</dbReference>
<keyword evidence="5" id="KW-0503">Monooxygenase</keyword>
<keyword evidence="5" id="KW-0560">Oxidoreductase</keyword>
<gene>
    <name evidence="5" type="ORF">CN613_15595</name>
</gene>
<feature type="domain" description="FAD-binding" evidence="4">
    <location>
        <begin position="10"/>
        <end position="373"/>
    </location>
</feature>
<dbReference type="PANTHER" id="PTHR43004">
    <property type="entry name" value="TRK SYSTEM POTASSIUM UPTAKE PROTEIN"/>
    <property type="match status" value="1"/>
</dbReference>
<evidence type="ECO:0000313" key="5">
    <source>
        <dbReference type="EMBL" id="PEM68238.1"/>
    </source>
</evidence>
<dbReference type="InterPro" id="IPR036188">
    <property type="entry name" value="FAD/NAD-bd_sf"/>
</dbReference>
<dbReference type="PRINTS" id="PR00420">
    <property type="entry name" value="RNGMNOXGNASE"/>
</dbReference>
<comment type="caution">
    <text evidence="5">The sequence shown here is derived from an EMBL/GenBank/DDBJ whole genome shotgun (WGS) entry which is preliminary data.</text>
</comment>
<protein>
    <submittedName>
        <fullName evidence="5">FAD-binding monooxygenase</fullName>
    </submittedName>
</protein>
<keyword evidence="2" id="KW-0285">Flavoprotein</keyword>
<keyword evidence="3" id="KW-0274">FAD</keyword>
<evidence type="ECO:0000256" key="2">
    <source>
        <dbReference type="ARBA" id="ARBA00022630"/>
    </source>
</evidence>
<evidence type="ECO:0000313" key="6">
    <source>
        <dbReference type="Proteomes" id="UP000219775"/>
    </source>
</evidence>